<evidence type="ECO:0000313" key="6">
    <source>
        <dbReference type="EMBL" id="THH13487.1"/>
    </source>
</evidence>
<evidence type="ECO:0000256" key="1">
    <source>
        <dbReference type="ARBA" id="ARBA00004604"/>
    </source>
</evidence>
<dbReference type="OrthoDB" id="532500at2759"/>
<dbReference type="PANTHER" id="PTHR14440">
    <property type="entry name" value="DNA-DIRECTED RNA POLYMERASE I SUBUNIT RPA49"/>
    <property type="match status" value="1"/>
</dbReference>
<dbReference type="Proteomes" id="UP000310158">
    <property type="component" value="Unassembled WGS sequence"/>
</dbReference>
<gene>
    <name evidence="6" type="ORF">EW146_g6740</name>
</gene>
<keyword evidence="4" id="KW-0804">Transcription</keyword>
<accession>A0A4S4LNM5</accession>
<proteinExistence type="inferred from homology"/>
<keyword evidence="5" id="KW-0539">Nucleus</keyword>
<comment type="similarity">
    <text evidence="2">Belongs to the eukaryotic RPA49/POLR1E RNA polymerase subunit family.</text>
</comment>
<evidence type="ECO:0000256" key="2">
    <source>
        <dbReference type="ARBA" id="ARBA00009430"/>
    </source>
</evidence>
<reference evidence="6 7" key="1">
    <citation type="submission" date="2019-02" db="EMBL/GenBank/DDBJ databases">
        <title>Genome sequencing of the rare red list fungi Bondarzewia mesenterica.</title>
        <authorList>
            <person name="Buettner E."/>
            <person name="Kellner H."/>
        </authorList>
    </citation>
    <scope>NUCLEOTIDE SEQUENCE [LARGE SCALE GENOMIC DNA]</scope>
    <source>
        <strain evidence="6 7">DSM 108281</strain>
    </source>
</reference>
<dbReference type="GO" id="GO:0003677">
    <property type="term" value="F:DNA binding"/>
    <property type="evidence" value="ECO:0007669"/>
    <property type="project" value="InterPro"/>
</dbReference>
<dbReference type="Pfam" id="PF06870">
    <property type="entry name" value="RNA_pol_I_A49"/>
    <property type="match status" value="1"/>
</dbReference>
<evidence type="ECO:0000313" key="7">
    <source>
        <dbReference type="Proteomes" id="UP000310158"/>
    </source>
</evidence>
<keyword evidence="3" id="KW-0240">DNA-directed RNA polymerase</keyword>
<comment type="caution">
    <text evidence="6">The sequence shown here is derived from an EMBL/GenBank/DDBJ whole genome shotgun (WGS) entry which is preliminary data.</text>
</comment>
<protein>
    <recommendedName>
        <fullName evidence="8">RNA polymerase I associated factor, A49-like protein</fullName>
    </recommendedName>
</protein>
<evidence type="ECO:0000256" key="5">
    <source>
        <dbReference type="ARBA" id="ARBA00023242"/>
    </source>
</evidence>
<dbReference type="GO" id="GO:0000428">
    <property type="term" value="C:DNA-directed RNA polymerase complex"/>
    <property type="evidence" value="ECO:0007669"/>
    <property type="project" value="UniProtKB-KW"/>
</dbReference>
<sequence>MSSPIMFKKRKRGVLDAGDADKLSLELSHIHPSQVGPVLVSFPSLQPPKSTAFNCYVREEEAEIEFIKQNTIVAGETDSVEFSGSNSKEGSGEGSRYYVAIHHPSTGKVTLQPAPLHILTRQIKNLKNHEPIAPTVAERLQARNALGETFGTKRAQAAIRANERNKVDVSAMENVAGVLQDRIEEGTENLPTQEEAKLAADAARLIPPYNLEAESPDEAYPLHSIIPEQEWNSLDAAIHPLKKAKSTYERTKLLPRMRSTWLREHLNHAFSGPKPKTKTLKLLFYIATMLAFRATTGKSVLERRALLDQLSPAPEVVVDGLLSRFTEKARGSTKPQSTSQTETNLLTYMFALCLKVDDFATDTQLIASDLKMSVARLQA</sequence>
<dbReference type="GO" id="GO:0005730">
    <property type="term" value="C:nucleolus"/>
    <property type="evidence" value="ECO:0007669"/>
    <property type="project" value="UniProtKB-SubCell"/>
</dbReference>
<name>A0A4S4LNM5_9AGAM</name>
<comment type="subcellular location">
    <subcellularLocation>
        <location evidence="1">Nucleus</location>
        <location evidence="1">Nucleolus</location>
    </subcellularLocation>
</comment>
<dbReference type="GO" id="GO:0006351">
    <property type="term" value="P:DNA-templated transcription"/>
    <property type="evidence" value="ECO:0007669"/>
    <property type="project" value="InterPro"/>
</dbReference>
<dbReference type="InterPro" id="IPR009668">
    <property type="entry name" value="RNA_pol-assoc_fac_A49-like"/>
</dbReference>
<evidence type="ECO:0000256" key="3">
    <source>
        <dbReference type="ARBA" id="ARBA00022478"/>
    </source>
</evidence>
<evidence type="ECO:0008006" key="8">
    <source>
        <dbReference type="Google" id="ProtNLM"/>
    </source>
</evidence>
<dbReference type="AlphaFoldDB" id="A0A4S4LNM5"/>
<keyword evidence="7" id="KW-1185">Reference proteome</keyword>
<dbReference type="EMBL" id="SGPL01000350">
    <property type="protein sequence ID" value="THH13487.1"/>
    <property type="molecule type" value="Genomic_DNA"/>
</dbReference>
<evidence type="ECO:0000256" key="4">
    <source>
        <dbReference type="ARBA" id="ARBA00023163"/>
    </source>
</evidence>
<organism evidence="6 7">
    <name type="scientific">Bondarzewia mesenterica</name>
    <dbReference type="NCBI Taxonomy" id="1095465"/>
    <lineage>
        <taxon>Eukaryota</taxon>
        <taxon>Fungi</taxon>
        <taxon>Dikarya</taxon>
        <taxon>Basidiomycota</taxon>
        <taxon>Agaricomycotina</taxon>
        <taxon>Agaricomycetes</taxon>
        <taxon>Russulales</taxon>
        <taxon>Bondarzewiaceae</taxon>
        <taxon>Bondarzewia</taxon>
    </lineage>
</organism>